<feature type="compositionally biased region" description="Low complexity" evidence="9">
    <location>
        <begin position="336"/>
        <end position="370"/>
    </location>
</feature>
<dbReference type="GO" id="GO:0033309">
    <property type="term" value="C:SBF transcription complex"/>
    <property type="evidence" value="ECO:0007669"/>
    <property type="project" value="TreeGrafter"/>
</dbReference>
<dbReference type="InterPro" id="IPR013734">
    <property type="entry name" value="TF_Nrm1/Whi5"/>
</dbReference>
<evidence type="ECO:0000256" key="3">
    <source>
        <dbReference type="ARBA" id="ARBA00006922"/>
    </source>
</evidence>
<reference evidence="10 11" key="1">
    <citation type="submission" date="2019-01" db="EMBL/GenBank/DDBJ databases">
        <title>Draft Genome Sequencing of Zygosaccharomyces mellis Ca-7.</title>
        <authorList>
            <person name="Shiwa Y."/>
            <person name="Kanesaki Y."/>
            <person name="Ishige T."/>
            <person name="Mura K."/>
            <person name="Hori T."/>
            <person name="Tamura T."/>
        </authorList>
    </citation>
    <scope>NUCLEOTIDE SEQUENCE [LARGE SCALE GENOMIC DNA]</scope>
    <source>
        <strain evidence="10 11">Ca-7</strain>
    </source>
</reference>
<comment type="similarity">
    <text evidence="3">Belongs to the WHI5/NRM1 family.</text>
</comment>
<dbReference type="EMBL" id="BIMX01000005">
    <property type="protein sequence ID" value="GCE98490.1"/>
    <property type="molecule type" value="Genomic_DNA"/>
</dbReference>
<keyword evidence="6" id="KW-0805">Transcription regulation</keyword>
<feature type="compositionally biased region" description="Basic and acidic residues" evidence="9">
    <location>
        <begin position="16"/>
        <end position="25"/>
    </location>
</feature>
<keyword evidence="8" id="KW-0539">Nucleus</keyword>
<evidence type="ECO:0000313" key="11">
    <source>
        <dbReference type="Proteomes" id="UP000301737"/>
    </source>
</evidence>
<evidence type="ECO:0000256" key="4">
    <source>
        <dbReference type="ARBA" id="ARBA00022490"/>
    </source>
</evidence>
<organism evidence="10 11">
    <name type="scientific">Zygosaccharomyces mellis</name>
    <dbReference type="NCBI Taxonomy" id="42258"/>
    <lineage>
        <taxon>Eukaryota</taxon>
        <taxon>Fungi</taxon>
        <taxon>Dikarya</taxon>
        <taxon>Ascomycota</taxon>
        <taxon>Saccharomycotina</taxon>
        <taxon>Saccharomycetes</taxon>
        <taxon>Saccharomycetales</taxon>
        <taxon>Saccharomycetaceae</taxon>
        <taxon>Zygosaccharomyces</taxon>
    </lineage>
</organism>
<keyword evidence="4" id="KW-0963">Cytoplasm</keyword>
<protein>
    <submittedName>
        <fullName evidence="10">Uncharacterized protein</fullName>
    </submittedName>
</protein>
<feature type="compositionally biased region" description="Polar residues" evidence="9">
    <location>
        <begin position="1"/>
        <end position="10"/>
    </location>
</feature>
<gene>
    <name evidence="10" type="ORF">ZYGM_003708</name>
</gene>
<feature type="compositionally biased region" description="Low complexity" evidence="9">
    <location>
        <begin position="413"/>
        <end position="425"/>
    </location>
</feature>
<dbReference type="AlphaFoldDB" id="A0A4C2E2V5"/>
<dbReference type="PANTHER" id="PTHR28246:SF1">
    <property type="entry name" value="G1-SPECIFIC TRANSCRIPTIONAL REPRESSOR WHI5-RELATED"/>
    <property type="match status" value="1"/>
</dbReference>
<sequence length="458" mass="49759">MEMINGDSSGTTNTTPKRDTTKRSSTEYMRAMASPSIATRGNDGGSPETPSPPYQTRRSSTSLGFLTSPLHPRAETILSKSELSPGGPSGDSGNNTMLLPHSPGMTRSRLMPPTTPKSRNAELFLSPPPKLKSPSVYKDNGKPIREISNSLKARLNYALIKLQNGWVDKTLPELENELDESTASEQQQHRISDKSASSSVHLRPPGYRGSYHNEYAADNDSLSSHSDEEGDNGNSAHSAFLKALSSPRKDNNAAPPASPLNWSAKSERLKSLSPSSRKPQLPRLKPLKVPYQSQHSERQGTKQQPPSEVEAIETLMSLSSPQKSHSLHEFNLPTHSSSAKRQSVSGQSSSSRRQSRNGQLSSSGSSSPSSEPNADKLSNPLVPTSTQLQGKTQTQMQNRLVRPLIVPSSQKPSSISELSSNSSGSDKYNDDNSKGRFHYSQKQTDIETDLEESDNGDV</sequence>
<feature type="compositionally biased region" description="Polar residues" evidence="9">
    <location>
        <begin position="54"/>
        <end position="65"/>
    </location>
</feature>
<evidence type="ECO:0000256" key="6">
    <source>
        <dbReference type="ARBA" id="ARBA00023015"/>
    </source>
</evidence>
<evidence type="ECO:0000256" key="9">
    <source>
        <dbReference type="SAM" id="MobiDB-lite"/>
    </source>
</evidence>
<evidence type="ECO:0000256" key="1">
    <source>
        <dbReference type="ARBA" id="ARBA00004123"/>
    </source>
</evidence>
<keyword evidence="7" id="KW-0804">Transcription</keyword>
<evidence type="ECO:0000313" key="10">
    <source>
        <dbReference type="EMBL" id="GCE98490.1"/>
    </source>
</evidence>
<dbReference type="GO" id="GO:0003712">
    <property type="term" value="F:transcription coregulator activity"/>
    <property type="evidence" value="ECO:0007669"/>
    <property type="project" value="TreeGrafter"/>
</dbReference>
<feature type="region of interest" description="Disordered" evidence="9">
    <location>
        <begin position="1"/>
        <end position="67"/>
    </location>
</feature>
<proteinExistence type="inferred from homology"/>
<dbReference type="Proteomes" id="UP000301737">
    <property type="component" value="Unassembled WGS sequence"/>
</dbReference>
<dbReference type="GO" id="GO:0000082">
    <property type="term" value="P:G1/S transition of mitotic cell cycle"/>
    <property type="evidence" value="ECO:0007669"/>
    <property type="project" value="InterPro"/>
</dbReference>
<comment type="subcellular location">
    <subcellularLocation>
        <location evidence="2">Cytoplasm</location>
    </subcellularLocation>
    <subcellularLocation>
        <location evidence="1">Nucleus</location>
    </subcellularLocation>
</comment>
<keyword evidence="11" id="KW-1185">Reference proteome</keyword>
<dbReference type="GO" id="GO:0005737">
    <property type="term" value="C:cytoplasm"/>
    <property type="evidence" value="ECO:0007669"/>
    <property type="project" value="UniProtKB-SubCell"/>
</dbReference>
<feature type="region of interest" description="Disordered" evidence="9">
    <location>
        <begin position="177"/>
        <end position="458"/>
    </location>
</feature>
<name>A0A4C2E2V5_9SACH</name>
<accession>A0A4C2E2V5</accession>
<feature type="region of interest" description="Disordered" evidence="9">
    <location>
        <begin position="80"/>
        <end position="142"/>
    </location>
</feature>
<evidence type="ECO:0000256" key="7">
    <source>
        <dbReference type="ARBA" id="ARBA00023163"/>
    </source>
</evidence>
<feature type="compositionally biased region" description="Polar residues" evidence="9">
    <location>
        <begin position="381"/>
        <end position="398"/>
    </location>
</feature>
<keyword evidence="5" id="KW-0678">Repressor</keyword>
<comment type="caution">
    <text evidence="10">The sequence shown here is derived from an EMBL/GenBank/DDBJ whole genome shotgun (WGS) entry which is preliminary data.</text>
</comment>
<dbReference type="Pfam" id="PF08528">
    <property type="entry name" value="Whi5"/>
    <property type="match status" value="1"/>
</dbReference>
<evidence type="ECO:0000256" key="2">
    <source>
        <dbReference type="ARBA" id="ARBA00004496"/>
    </source>
</evidence>
<dbReference type="OrthoDB" id="2359117at2759"/>
<dbReference type="PANTHER" id="PTHR28246">
    <property type="entry name" value="G1-SPECIFIC TRANSCRIPTIONAL REPRESSOR WHI5-RELATED"/>
    <property type="match status" value="1"/>
</dbReference>
<feature type="compositionally biased region" description="Acidic residues" evidence="9">
    <location>
        <begin position="446"/>
        <end position="458"/>
    </location>
</feature>
<evidence type="ECO:0000256" key="5">
    <source>
        <dbReference type="ARBA" id="ARBA00022491"/>
    </source>
</evidence>
<dbReference type="InterPro" id="IPR039198">
    <property type="entry name" value="Srl3/Whi5"/>
</dbReference>
<evidence type="ECO:0000256" key="8">
    <source>
        <dbReference type="ARBA" id="ARBA00023242"/>
    </source>
</evidence>